<protein>
    <submittedName>
        <fullName evidence="1">Acyl carrier protein</fullName>
    </submittedName>
</protein>
<evidence type="ECO:0000313" key="2">
    <source>
        <dbReference type="Proteomes" id="UP000584867"/>
    </source>
</evidence>
<reference evidence="1 2" key="1">
    <citation type="submission" date="2020-08" db="EMBL/GenBank/DDBJ databases">
        <title>Genomic Encyclopedia of Type Strains, Phase IV (KMG-V): Genome sequencing to study the core and pangenomes of soil and plant-associated prokaryotes.</title>
        <authorList>
            <person name="Whitman W."/>
        </authorList>
    </citation>
    <scope>NUCLEOTIDE SEQUENCE [LARGE SCALE GENOMIC DNA]</scope>
    <source>
        <strain evidence="1 2">X5P3</strain>
    </source>
</reference>
<gene>
    <name evidence="1" type="ORF">HDF15_003108</name>
</gene>
<dbReference type="Gene3D" id="1.10.1200.10">
    <property type="entry name" value="ACP-like"/>
    <property type="match status" value="1"/>
</dbReference>
<dbReference type="InterPro" id="IPR036736">
    <property type="entry name" value="ACP-like_sf"/>
</dbReference>
<dbReference type="SUPFAM" id="SSF47336">
    <property type="entry name" value="ACP-like"/>
    <property type="match status" value="1"/>
</dbReference>
<dbReference type="Proteomes" id="UP000584867">
    <property type="component" value="Unassembled WGS sequence"/>
</dbReference>
<proteinExistence type="predicted"/>
<name>A0A7W7ZRI1_9BACT</name>
<accession>A0A7W7ZRI1</accession>
<evidence type="ECO:0000313" key="1">
    <source>
        <dbReference type="EMBL" id="MBB5064748.1"/>
    </source>
</evidence>
<dbReference type="EMBL" id="JACHIO010000012">
    <property type="protein sequence ID" value="MBB5064748.1"/>
    <property type="molecule type" value="Genomic_DNA"/>
</dbReference>
<comment type="caution">
    <text evidence="1">The sequence shown here is derived from an EMBL/GenBank/DDBJ whole genome shotgun (WGS) entry which is preliminary data.</text>
</comment>
<organism evidence="1 2">
    <name type="scientific">Granulicella mallensis</name>
    <dbReference type="NCBI Taxonomy" id="940614"/>
    <lineage>
        <taxon>Bacteria</taxon>
        <taxon>Pseudomonadati</taxon>
        <taxon>Acidobacteriota</taxon>
        <taxon>Terriglobia</taxon>
        <taxon>Terriglobales</taxon>
        <taxon>Acidobacteriaceae</taxon>
        <taxon>Granulicella</taxon>
    </lineage>
</organism>
<sequence length="86" mass="9768">MLMQQHDIYERLTTIFHDLFDDDSIELSPGLTAADVPEWDSFNHINLIVAIESRFGIKFQTAELESMHTVGHLADIVQSKLVAQGR</sequence>
<dbReference type="AlphaFoldDB" id="A0A7W7ZRI1"/>